<protein>
    <submittedName>
        <fullName evidence="7">Putative px domain-containing protein</fullName>
    </submittedName>
</protein>
<name>A0A023EZK3_TRIIF</name>
<dbReference type="Gene3D" id="1.10.510.10">
    <property type="entry name" value="Transferase(Phosphotransferase) domain 1"/>
    <property type="match status" value="1"/>
</dbReference>
<accession>A0A023EZK3</accession>
<dbReference type="PROSITE" id="PS50011">
    <property type="entry name" value="PROTEIN_KINASE_DOM"/>
    <property type="match status" value="1"/>
</dbReference>
<feature type="domain" description="WH2" evidence="6">
    <location>
        <begin position="513"/>
        <end position="532"/>
    </location>
</feature>
<sequence length="538" mass="60633">MSIFERKLVRKVSLDDSYSLKASIINSETTQGHTEYVIKVKRNVLPENSWFVRRRYNDFLSLHHSLQPSGINLPLPPKKIIGNMNRNFIAERQIALQNYLDILLNHSLLSSQLVVKKFLDPHNYHAFRELGLPALTIGLRGEVDIKIVKQLPQTGTRLRKEYYLVKMKSDPKQELILSWLPFGPDNPHDPQQIVSLLKVLTTLQHVNVVTLVKAGVCNDGAWVVREIRKTGSLLDTICGITKSPWNEQALKKYANYELRKPVPPEKIIDIVSQILQALAFFHHKGIPYGHLHNGNIVYEEGLVKLLDIENGMVGVSYLYRPLLTRVKQITSMQSLDVYCLGLAMFEMATGIPFTSQKEDFTDVPEQLRPIIVSILSAKSGRSGLPTVADLLNIDLFRQAAATPQPHVRLTTSAKKDFGTCAAKTIERIKEDYSRYRQEKRVLKLYEYLDESEGQILLCYKKKSKHAGGEDDINGNIPLERSASPSSTNSNINTTLSALSGQVSVNLPTDSTSDRQALLGAICTFNKDSLRKTNRPHCV</sequence>
<dbReference type="PANTHER" id="PTHR22999:SF40">
    <property type="entry name" value="PX DOMAIN-CONTAINING PROTEIN KINASE-LIKE PROTEIN"/>
    <property type="match status" value="1"/>
</dbReference>
<dbReference type="PANTHER" id="PTHR22999">
    <property type="entry name" value="PX SERINE/THREONINE KINASE PXK"/>
    <property type="match status" value="1"/>
</dbReference>
<reference evidence="7" key="1">
    <citation type="journal article" date="2014" name="PLoS Negl. Trop. Dis.">
        <title>An updated insight into the Sialotranscriptome of Triatoma infestans: developmental stage and geographic variations.</title>
        <authorList>
            <person name="Schwarz A."/>
            <person name="Medrano-Mercado N."/>
            <person name="Schaub G.A."/>
            <person name="Struchiner C.J."/>
            <person name="Bargues M.D."/>
            <person name="Levy M.Z."/>
            <person name="Ribeiro J.M."/>
        </authorList>
    </citation>
    <scope>NUCLEOTIDE SEQUENCE</scope>
    <source>
        <strain evidence="7">Chile</strain>
        <tissue evidence="7">Salivary glands</tissue>
    </source>
</reference>
<dbReference type="Pfam" id="PF00787">
    <property type="entry name" value="PX"/>
    <property type="match status" value="1"/>
</dbReference>
<dbReference type="GO" id="GO:0005769">
    <property type="term" value="C:early endosome"/>
    <property type="evidence" value="ECO:0007669"/>
    <property type="project" value="TreeGrafter"/>
</dbReference>
<feature type="region of interest" description="Disordered" evidence="3">
    <location>
        <begin position="465"/>
        <end position="492"/>
    </location>
</feature>
<dbReference type="GO" id="GO:0005886">
    <property type="term" value="C:plasma membrane"/>
    <property type="evidence" value="ECO:0007669"/>
    <property type="project" value="TreeGrafter"/>
</dbReference>
<proteinExistence type="evidence at transcript level"/>
<feature type="compositionally biased region" description="Low complexity" evidence="3">
    <location>
        <begin position="481"/>
        <end position="492"/>
    </location>
</feature>
<dbReference type="Pfam" id="PF00069">
    <property type="entry name" value="Pkinase"/>
    <property type="match status" value="1"/>
</dbReference>
<dbReference type="GO" id="GO:0043271">
    <property type="term" value="P:negative regulation of monoatomic ion transport"/>
    <property type="evidence" value="ECO:0007669"/>
    <property type="project" value="TreeGrafter"/>
</dbReference>
<dbReference type="InterPro" id="IPR000719">
    <property type="entry name" value="Prot_kinase_dom"/>
</dbReference>
<feature type="domain" description="PX" evidence="5">
    <location>
        <begin position="14"/>
        <end position="125"/>
    </location>
</feature>
<dbReference type="SUPFAM" id="SSF64268">
    <property type="entry name" value="PX domain"/>
    <property type="match status" value="1"/>
</dbReference>
<dbReference type="SUPFAM" id="SSF56112">
    <property type="entry name" value="Protein kinase-like (PK-like)"/>
    <property type="match status" value="1"/>
</dbReference>
<evidence type="ECO:0000256" key="1">
    <source>
        <dbReference type="ARBA" id="ARBA00004496"/>
    </source>
</evidence>
<dbReference type="Gene3D" id="3.30.1520.10">
    <property type="entry name" value="Phox-like domain"/>
    <property type="match status" value="1"/>
</dbReference>
<dbReference type="GO" id="GO:0008333">
    <property type="term" value="P:endosome to lysosome transport"/>
    <property type="evidence" value="ECO:0007669"/>
    <property type="project" value="TreeGrafter"/>
</dbReference>
<dbReference type="InterPro" id="IPR003124">
    <property type="entry name" value="WH2_dom"/>
</dbReference>
<evidence type="ECO:0000256" key="2">
    <source>
        <dbReference type="ARBA" id="ARBA00022490"/>
    </source>
</evidence>
<dbReference type="GO" id="GO:0045022">
    <property type="term" value="P:early endosome to late endosome transport"/>
    <property type="evidence" value="ECO:0007669"/>
    <property type="project" value="TreeGrafter"/>
</dbReference>
<dbReference type="SMART" id="SM00312">
    <property type="entry name" value="PX"/>
    <property type="match status" value="1"/>
</dbReference>
<feature type="domain" description="Protein kinase" evidence="4">
    <location>
        <begin position="124"/>
        <end position="448"/>
    </location>
</feature>
<dbReference type="InterPro" id="IPR011009">
    <property type="entry name" value="Kinase-like_dom_sf"/>
</dbReference>
<dbReference type="Gene3D" id="3.30.200.20">
    <property type="entry name" value="Phosphorylase Kinase, domain 1"/>
    <property type="match status" value="1"/>
</dbReference>
<comment type="subcellular location">
    <subcellularLocation>
        <location evidence="1">Cytoplasm</location>
    </subcellularLocation>
</comment>
<dbReference type="InterPro" id="IPR001683">
    <property type="entry name" value="PX_dom"/>
</dbReference>
<evidence type="ECO:0000256" key="3">
    <source>
        <dbReference type="SAM" id="MobiDB-lite"/>
    </source>
</evidence>
<dbReference type="GO" id="GO:0005524">
    <property type="term" value="F:ATP binding"/>
    <property type="evidence" value="ECO:0007669"/>
    <property type="project" value="InterPro"/>
</dbReference>
<dbReference type="GO" id="GO:0004672">
    <property type="term" value="F:protein kinase activity"/>
    <property type="evidence" value="ECO:0007669"/>
    <property type="project" value="InterPro"/>
</dbReference>
<dbReference type="InterPro" id="IPR051837">
    <property type="entry name" value="SortingNexin/PXDomain-PKLike"/>
</dbReference>
<dbReference type="GO" id="GO:0003779">
    <property type="term" value="F:actin binding"/>
    <property type="evidence" value="ECO:0007669"/>
    <property type="project" value="InterPro"/>
</dbReference>
<dbReference type="GO" id="GO:0006622">
    <property type="term" value="P:protein targeting to lysosome"/>
    <property type="evidence" value="ECO:0007669"/>
    <property type="project" value="TreeGrafter"/>
</dbReference>
<organism evidence="7">
    <name type="scientific">Triatoma infestans</name>
    <name type="common">Assassin bug</name>
    <dbReference type="NCBI Taxonomy" id="30076"/>
    <lineage>
        <taxon>Eukaryota</taxon>
        <taxon>Metazoa</taxon>
        <taxon>Ecdysozoa</taxon>
        <taxon>Arthropoda</taxon>
        <taxon>Hexapoda</taxon>
        <taxon>Insecta</taxon>
        <taxon>Pterygota</taxon>
        <taxon>Neoptera</taxon>
        <taxon>Paraneoptera</taxon>
        <taxon>Hemiptera</taxon>
        <taxon>Heteroptera</taxon>
        <taxon>Panheteroptera</taxon>
        <taxon>Cimicomorpha</taxon>
        <taxon>Reduviidae</taxon>
        <taxon>Triatominae</taxon>
        <taxon>Triatoma</taxon>
    </lineage>
</organism>
<evidence type="ECO:0000259" key="6">
    <source>
        <dbReference type="PROSITE" id="PS51082"/>
    </source>
</evidence>
<dbReference type="GO" id="GO:0035091">
    <property type="term" value="F:phosphatidylinositol binding"/>
    <property type="evidence" value="ECO:0007669"/>
    <property type="project" value="InterPro"/>
</dbReference>
<dbReference type="GO" id="GO:0005770">
    <property type="term" value="C:late endosome"/>
    <property type="evidence" value="ECO:0007669"/>
    <property type="project" value="TreeGrafter"/>
</dbReference>
<evidence type="ECO:0000259" key="5">
    <source>
        <dbReference type="PROSITE" id="PS50195"/>
    </source>
</evidence>
<dbReference type="AlphaFoldDB" id="A0A023EZK3"/>
<dbReference type="InterPro" id="IPR036871">
    <property type="entry name" value="PX_dom_sf"/>
</dbReference>
<evidence type="ECO:0000259" key="4">
    <source>
        <dbReference type="PROSITE" id="PS50011"/>
    </source>
</evidence>
<dbReference type="EMBL" id="GBBI01004501">
    <property type="protein sequence ID" value="JAC14211.1"/>
    <property type="molecule type" value="mRNA"/>
</dbReference>
<dbReference type="PROSITE" id="PS50195">
    <property type="entry name" value="PX"/>
    <property type="match status" value="1"/>
</dbReference>
<evidence type="ECO:0000313" key="7">
    <source>
        <dbReference type="EMBL" id="JAC14211.1"/>
    </source>
</evidence>
<dbReference type="PROSITE" id="PS51082">
    <property type="entry name" value="WH2"/>
    <property type="match status" value="1"/>
</dbReference>
<keyword evidence="2" id="KW-0963">Cytoplasm</keyword>
<dbReference type="SMART" id="SM00220">
    <property type="entry name" value="S_TKc"/>
    <property type="match status" value="1"/>
</dbReference>